<accession>A0A4U8W8C2</accession>
<dbReference type="EMBL" id="LR215973">
    <property type="protein sequence ID" value="VFB01350.1"/>
    <property type="molecule type" value="Genomic_DNA"/>
</dbReference>
<evidence type="ECO:0000256" key="1">
    <source>
        <dbReference type="SAM" id="MobiDB-lite"/>
    </source>
</evidence>
<organism evidence="2 3">
    <name type="scientific">Nocardia cyriacigeorgica</name>
    <dbReference type="NCBI Taxonomy" id="135487"/>
    <lineage>
        <taxon>Bacteria</taxon>
        <taxon>Bacillati</taxon>
        <taxon>Actinomycetota</taxon>
        <taxon>Actinomycetes</taxon>
        <taxon>Mycobacteriales</taxon>
        <taxon>Nocardiaceae</taxon>
        <taxon>Nocardia</taxon>
    </lineage>
</organism>
<sequence>MNPELDPTVVDLLRGSALAPYIDRPVNDILADMGLPPLPDLTAIPPLPEFPPMPVIDIAALARPLTDLASSFGTGVLAPPPGGGPDPMQVFQAVNTALTTAMQLGTSALQAVMTIWQGMGASSAAGKAADAQADSAELAAQSTNEKTVLAGAATSVAVGGAELTAIIAKYLTTMVASAPLLATPGGQMFMVAATTEALASATAVVAKTRGELLGHSGNMTQAGKKVAVTGAPKGVDSMQQVMQLLQMVTPLMTMASTGAQSIGQLAAANTSLLAPKPADGEHDPAAKKDGEPGKAHPGAGGGGVGGGGVGGGGVGPVAAPLSPWPGTRTAGLGAMPGAAGGLGAASSGEAALAGGRSAATTAGTGPAMMPIGAAGAAGAAAGVRGAGDSGDMPNYLVSGQHGDEVVGDIEGVSLPVVGAAEPQSEAPPDKELTL</sequence>
<name>A0A4U8W8C2_9NOCA</name>
<evidence type="ECO:0000313" key="2">
    <source>
        <dbReference type="EMBL" id="VFB01350.1"/>
    </source>
</evidence>
<dbReference type="RefSeq" id="WP_130918886.1">
    <property type="nucleotide sequence ID" value="NZ_LR215973.1"/>
</dbReference>
<dbReference type="AlphaFoldDB" id="A0A4U8W8C2"/>
<gene>
    <name evidence="2" type="ORF">NCTC10797_05168</name>
</gene>
<feature type="compositionally biased region" description="Gly residues" evidence="1">
    <location>
        <begin position="298"/>
        <end position="311"/>
    </location>
</feature>
<protein>
    <submittedName>
        <fullName evidence="2">Uncharacterized protein</fullName>
    </submittedName>
</protein>
<proteinExistence type="predicted"/>
<feature type="region of interest" description="Disordered" evidence="1">
    <location>
        <begin position="274"/>
        <end position="311"/>
    </location>
</feature>
<evidence type="ECO:0000313" key="3">
    <source>
        <dbReference type="Proteomes" id="UP000290439"/>
    </source>
</evidence>
<dbReference type="Proteomes" id="UP000290439">
    <property type="component" value="Chromosome"/>
</dbReference>
<reference evidence="2 3" key="1">
    <citation type="submission" date="2019-02" db="EMBL/GenBank/DDBJ databases">
        <authorList>
            <consortium name="Pathogen Informatics"/>
        </authorList>
    </citation>
    <scope>NUCLEOTIDE SEQUENCE [LARGE SCALE GENOMIC DNA]</scope>
    <source>
        <strain evidence="2 3">3012STDY6756504</strain>
    </source>
</reference>
<feature type="compositionally biased region" description="Basic and acidic residues" evidence="1">
    <location>
        <begin position="278"/>
        <end position="294"/>
    </location>
</feature>